<dbReference type="AlphaFoldDB" id="A0A3E3DZC9"/>
<reference evidence="1 2" key="1">
    <citation type="submission" date="2018-08" db="EMBL/GenBank/DDBJ databases">
        <title>A genome reference for cultivated species of the human gut microbiota.</title>
        <authorList>
            <person name="Zou Y."/>
            <person name="Xue W."/>
            <person name="Luo G."/>
        </authorList>
    </citation>
    <scope>NUCLEOTIDE SEQUENCE [LARGE SCALE GENOMIC DNA]</scope>
    <source>
        <strain evidence="1 2">AM25-6</strain>
    </source>
</reference>
<dbReference type="RefSeq" id="WP_117532151.1">
    <property type="nucleotide sequence ID" value="NZ_QUSM01000003.1"/>
</dbReference>
<proteinExistence type="predicted"/>
<protein>
    <submittedName>
        <fullName evidence="1">Uncharacterized protein</fullName>
    </submittedName>
</protein>
<sequence length="165" mass="19615">MIKFKDKRNDIIKEAYDIEFKDNKVFIKFTKNGKAYGYSSSNIEILNKQADSELFIYTFKHNCYKCKRDTNILTYITFKYGSNLVYPWDKNKLNNEKTGDGILNHTVYEEMEFYPIDIIGLNKKYDNIFLNKYPKRLKVGFSKTENELYLMNLCEHCVESREGSL</sequence>
<dbReference type="Proteomes" id="UP000261212">
    <property type="component" value="Unassembled WGS sequence"/>
</dbReference>
<evidence type="ECO:0000313" key="2">
    <source>
        <dbReference type="Proteomes" id="UP000261212"/>
    </source>
</evidence>
<dbReference type="EMBL" id="QUSM01000003">
    <property type="protein sequence ID" value="RGD74435.1"/>
    <property type="molecule type" value="Genomic_DNA"/>
</dbReference>
<comment type="caution">
    <text evidence="1">The sequence shown here is derived from an EMBL/GenBank/DDBJ whole genome shotgun (WGS) entry which is preliminary data.</text>
</comment>
<evidence type="ECO:0000313" key="1">
    <source>
        <dbReference type="EMBL" id="RGD74435.1"/>
    </source>
</evidence>
<accession>A0A3E3DZC9</accession>
<organism evidence="1 2">
    <name type="scientific">Anaerofustis stercorihominis</name>
    <dbReference type="NCBI Taxonomy" id="214853"/>
    <lineage>
        <taxon>Bacteria</taxon>
        <taxon>Bacillati</taxon>
        <taxon>Bacillota</taxon>
        <taxon>Clostridia</taxon>
        <taxon>Eubacteriales</taxon>
        <taxon>Eubacteriaceae</taxon>
        <taxon>Anaerofustis</taxon>
    </lineage>
</organism>
<name>A0A3E3DZC9_9FIRM</name>
<gene>
    <name evidence="1" type="ORF">DW687_06620</name>
</gene>